<accession>A0AAJ0BA68</accession>
<protein>
    <submittedName>
        <fullName evidence="1">Uncharacterized protein</fullName>
    </submittedName>
</protein>
<evidence type="ECO:0000313" key="1">
    <source>
        <dbReference type="EMBL" id="KAK1753574.1"/>
    </source>
</evidence>
<dbReference type="PANTHER" id="PTHR21974:SF2">
    <property type="entry name" value="RE15880P"/>
    <property type="match status" value="1"/>
</dbReference>
<dbReference type="EMBL" id="MU839837">
    <property type="protein sequence ID" value="KAK1753574.1"/>
    <property type="molecule type" value="Genomic_DNA"/>
</dbReference>
<keyword evidence="2" id="KW-1185">Reference proteome</keyword>
<proteinExistence type="predicted"/>
<organism evidence="1 2">
    <name type="scientific">Echria macrotheca</name>
    <dbReference type="NCBI Taxonomy" id="438768"/>
    <lineage>
        <taxon>Eukaryota</taxon>
        <taxon>Fungi</taxon>
        <taxon>Dikarya</taxon>
        <taxon>Ascomycota</taxon>
        <taxon>Pezizomycotina</taxon>
        <taxon>Sordariomycetes</taxon>
        <taxon>Sordariomycetidae</taxon>
        <taxon>Sordariales</taxon>
        <taxon>Schizotheciaceae</taxon>
        <taxon>Echria</taxon>
    </lineage>
</organism>
<dbReference type="Proteomes" id="UP001239445">
    <property type="component" value="Unassembled WGS sequence"/>
</dbReference>
<name>A0AAJ0BA68_9PEZI</name>
<dbReference type="PANTHER" id="PTHR21974">
    <property type="entry name" value="RE15880P"/>
    <property type="match status" value="1"/>
</dbReference>
<reference evidence="1" key="1">
    <citation type="submission" date="2023-06" db="EMBL/GenBank/DDBJ databases">
        <title>Genome-scale phylogeny and comparative genomics of the fungal order Sordariales.</title>
        <authorList>
            <consortium name="Lawrence Berkeley National Laboratory"/>
            <person name="Hensen N."/>
            <person name="Bonometti L."/>
            <person name="Westerberg I."/>
            <person name="Brannstrom I.O."/>
            <person name="Guillou S."/>
            <person name="Cros-Aarteil S."/>
            <person name="Calhoun S."/>
            <person name="Haridas S."/>
            <person name="Kuo A."/>
            <person name="Mondo S."/>
            <person name="Pangilinan J."/>
            <person name="Riley R."/>
            <person name="Labutti K."/>
            <person name="Andreopoulos B."/>
            <person name="Lipzen A."/>
            <person name="Chen C."/>
            <person name="Yanf M."/>
            <person name="Daum C."/>
            <person name="Ng V."/>
            <person name="Clum A."/>
            <person name="Steindorff A."/>
            <person name="Ohm R."/>
            <person name="Martin F."/>
            <person name="Silar P."/>
            <person name="Natvig D."/>
            <person name="Lalanne C."/>
            <person name="Gautier V."/>
            <person name="Ament-Velasquez S.L."/>
            <person name="Kruys A."/>
            <person name="Hutchinson M.I."/>
            <person name="Powell A.J."/>
            <person name="Barry K."/>
            <person name="Miller A.N."/>
            <person name="Grigoriev I.V."/>
            <person name="Debuchy R."/>
            <person name="Gladieux P."/>
            <person name="Thoren M.H."/>
            <person name="Johannesson H."/>
        </authorList>
    </citation>
    <scope>NUCLEOTIDE SEQUENCE</scope>
    <source>
        <strain evidence="1">PSN4</strain>
    </source>
</reference>
<comment type="caution">
    <text evidence="1">The sequence shown here is derived from an EMBL/GenBank/DDBJ whole genome shotgun (WGS) entry which is preliminary data.</text>
</comment>
<dbReference type="AlphaFoldDB" id="A0AAJ0BA68"/>
<evidence type="ECO:0000313" key="2">
    <source>
        <dbReference type="Proteomes" id="UP001239445"/>
    </source>
</evidence>
<gene>
    <name evidence="1" type="ORF">QBC47DRAFT_386762</name>
</gene>
<sequence>MSLEQRIASAAAQNKALLQTLSETDHGGPALTQQQHLIADLRMSLADSDRRVDYMAKRRLKEFHDHEKYRDSVLRRFAYKATGRGGRFAERAAKEEKEYFAALQVEQQDQAMNREIRAKLADACRVADELKDLAAKHDAAQQELDKLYEGIFGGETPGMPEEDEKERVVAAARAQYLSAREKAEAEAVAVRLLGEAQRKMRGALASMDEALSASRFDMFSSGAFADVMERNALHRAQNEVMAARMSAMQAQRMSPLVGDMPHVDIEQGHLMSDVFFDNIFTDMAFHEKIKDSEARVAQAARYLDGMAAAAKQRQNEMDGLMRMKETDLQKARAALQKEREKAFEKVSASSA</sequence>